<keyword evidence="5" id="KW-0732">Signal</keyword>
<keyword evidence="8" id="KW-1133">Transmembrane helix</keyword>
<evidence type="ECO:0000313" key="9">
    <source>
        <dbReference type="EMBL" id="GAO98340.1"/>
    </source>
</evidence>
<feature type="transmembrane region" description="Helical" evidence="8">
    <location>
        <begin position="12"/>
        <end position="28"/>
    </location>
</feature>
<comment type="caution">
    <text evidence="9">The sequence shown here is derived from an EMBL/GenBank/DDBJ whole genome shotgun (WGS) entry which is preliminary data.</text>
</comment>
<dbReference type="OrthoDB" id="9922at2"/>
<name>A0A0K8MCR4_9PROT</name>
<dbReference type="GO" id="GO:0009279">
    <property type="term" value="C:cell outer membrane"/>
    <property type="evidence" value="ECO:0007669"/>
    <property type="project" value="UniProtKB-SubCell"/>
</dbReference>
<evidence type="ECO:0000256" key="5">
    <source>
        <dbReference type="ARBA" id="ARBA00022729"/>
    </source>
</evidence>
<dbReference type="Gene3D" id="2.40.160.60">
    <property type="entry name" value="Outer membrane protein transport protein (OMPP1/FadL/TodX)"/>
    <property type="match status" value="1"/>
</dbReference>
<dbReference type="SUPFAM" id="SSF56935">
    <property type="entry name" value="Porins"/>
    <property type="match status" value="1"/>
</dbReference>
<dbReference type="Proteomes" id="UP000036771">
    <property type="component" value="Unassembled WGS sequence"/>
</dbReference>
<reference evidence="9 10" key="1">
    <citation type="submission" date="2015-03" db="EMBL/GenBank/DDBJ databases">
        <title>Caedibacter varicaedens, whole genome shotgun sequence.</title>
        <authorList>
            <person name="Suzuki H."/>
            <person name="Dapper A.L."/>
            <person name="Gibson A.K."/>
            <person name="Jackson C."/>
            <person name="Lee H."/>
            <person name="Pejaver V.R."/>
            <person name="Doak T."/>
            <person name="Lynch M."/>
        </authorList>
    </citation>
    <scope>NUCLEOTIDE SEQUENCE [LARGE SCALE GENOMIC DNA]</scope>
</reference>
<comment type="similarity">
    <text evidence="2">Belongs to the OmpP1/FadL family.</text>
</comment>
<evidence type="ECO:0000256" key="3">
    <source>
        <dbReference type="ARBA" id="ARBA00022452"/>
    </source>
</evidence>
<evidence type="ECO:0000256" key="8">
    <source>
        <dbReference type="SAM" id="Phobius"/>
    </source>
</evidence>
<accession>A0A0K8MCR4</accession>
<organism evidence="9 10">
    <name type="scientific">Caedimonas varicaedens</name>
    <dbReference type="NCBI Taxonomy" id="1629334"/>
    <lineage>
        <taxon>Bacteria</taxon>
        <taxon>Pseudomonadati</taxon>
        <taxon>Pseudomonadota</taxon>
        <taxon>Alphaproteobacteria</taxon>
        <taxon>Holosporales</taxon>
        <taxon>Caedimonadaceae</taxon>
        <taxon>Caedimonas</taxon>
    </lineage>
</organism>
<dbReference type="AlphaFoldDB" id="A0A0K8MCR4"/>
<evidence type="ECO:0000256" key="2">
    <source>
        <dbReference type="ARBA" id="ARBA00008163"/>
    </source>
</evidence>
<keyword evidence="7" id="KW-0998">Cell outer membrane</keyword>
<dbReference type="PANTHER" id="PTHR35093:SF8">
    <property type="entry name" value="OUTER MEMBRANE PROTEIN NMB0088-RELATED"/>
    <property type="match status" value="1"/>
</dbReference>
<keyword evidence="4 8" id="KW-0812">Transmembrane</keyword>
<protein>
    <submittedName>
        <fullName evidence="9">Outer membrane protein transport protein</fullName>
    </submittedName>
</protein>
<evidence type="ECO:0000256" key="4">
    <source>
        <dbReference type="ARBA" id="ARBA00022692"/>
    </source>
</evidence>
<dbReference type="InterPro" id="IPR005017">
    <property type="entry name" value="OMPP1/FadL/TodX"/>
</dbReference>
<keyword evidence="3" id="KW-1134">Transmembrane beta strand</keyword>
<proteinExistence type="inferred from homology"/>
<evidence type="ECO:0000256" key="6">
    <source>
        <dbReference type="ARBA" id="ARBA00023136"/>
    </source>
</evidence>
<evidence type="ECO:0000256" key="7">
    <source>
        <dbReference type="ARBA" id="ARBA00023237"/>
    </source>
</evidence>
<keyword evidence="10" id="KW-1185">Reference proteome</keyword>
<evidence type="ECO:0000256" key="1">
    <source>
        <dbReference type="ARBA" id="ARBA00004571"/>
    </source>
</evidence>
<evidence type="ECO:0000313" key="10">
    <source>
        <dbReference type="Proteomes" id="UP000036771"/>
    </source>
</evidence>
<sequence length="409" mass="44228">MRHYNSTKNPQIFRHLYILGVTFLFGLSEEGYARNGFIPSYMGTSGLTGGAHMGYAQDASNIITSPAALTRLPNHFLIMSGFEHQDQYLDSSKAPAGNPIGRQKNGYHNVPIGTLGLNYRLNDKFFFGLATSGGGGFVKFKKPISLPDLTPGYNTQASNNILLGSATIAYAHSPEQSYGLTLLVGYSGFKSNLAKTDTAQTNGRLAKDTALGLGGRIGGMWDINKHITIGSSVSTPVFFQQHKKYEDLFTTPMQIPATFLMGFAWHITSDTHFLLDVKELFYGAARWLRNGQGWRNQTVLLTGIQHQLTDSLIVGVGYNYGQPPINSDKVLVNALSIPLDEHNFMGGIRYKITETVEFVGVLSFTPNKKMTDNGGGGGGGGAGIPVGAATGTTLESKAYSVELGFKVNF</sequence>
<dbReference type="EMBL" id="BBVC01000045">
    <property type="protein sequence ID" value="GAO98340.1"/>
    <property type="molecule type" value="Genomic_DNA"/>
</dbReference>
<comment type="subcellular location">
    <subcellularLocation>
        <location evidence="1">Cell outer membrane</location>
        <topology evidence="1">Multi-pass membrane protein</topology>
    </subcellularLocation>
</comment>
<dbReference type="GO" id="GO:0015483">
    <property type="term" value="F:long-chain fatty acid transporting porin activity"/>
    <property type="evidence" value="ECO:0007669"/>
    <property type="project" value="TreeGrafter"/>
</dbReference>
<keyword evidence="6 8" id="KW-0472">Membrane</keyword>
<gene>
    <name evidence="9" type="ORF">Cva_00990</name>
</gene>
<dbReference type="PANTHER" id="PTHR35093">
    <property type="entry name" value="OUTER MEMBRANE PROTEIN NMB0088-RELATED"/>
    <property type="match status" value="1"/>
</dbReference>